<gene>
    <name evidence="2" type="ORF">NADFUDRAFT_81249</name>
</gene>
<keyword evidence="3" id="KW-1185">Reference proteome</keyword>
<feature type="non-terminal residue" evidence="2">
    <location>
        <position position="128"/>
    </location>
</feature>
<protein>
    <submittedName>
        <fullName evidence="2">Uncharacterized protein</fullName>
    </submittedName>
</protein>
<dbReference type="EMBL" id="KV454406">
    <property type="protein sequence ID" value="ODQ68224.1"/>
    <property type="molecule type" value="Genomic_DNA"/>
</dbReference>
<evidence type="ECO:0000256" key="1">
    <source>
        <dbReference type="SAM" id="MobiDB-lite"/>
    </source>
</evidence>
<organism evidence="2 3">
    <name type="scientific">Nadsonia fulvescens var. elongata DSM 6958</name>
    <dbReference type="NCBI Taxonomy" id="857566"/>
    <lineage>
        <taxon>Eukaryota</taxon>
        <taxon>Fungi</taxon>
        <taxon>Dikarya</taxon>
        <taxon>Ascomycota</taxon>
        <taxon>Saccharomycotina</taxon>
        <taxon>Dipodascomycetes</taxon>
        <taxon>Dipodascales</taxon>
        <taxon>Dipodascales incertae sedis</taxon>
        <taxon>Nadsonia</taxon>
    </lineage>
</organism>
<feature type="compositionally biased region" description="Basic and acidic residues" evidence="1">
    <location>
        <begin position="39"/>
        <end position="53"/>
    </location>
</feature>
<sequence length="128" mass="14344">MIPNQINHNSSRESEIIGSDNRTSEAGPLFSHDINTQHTEYHSRSEKEEFQSHKDKLFMNKTFGDGKMPQSIMSPKGVSLNARTSSNELRFDFSNSKSYITSPSAFSSEMGLTSVNQSSDFFQVEAPT</sequence>
<name>A0A1E3PSJ3_9ASCO</name>
<reference evidence="2 3" key="1">
    <citation type="journal article" date="2016" name="Proc. Natl. Acad. Sci. U.S.A.">
        <title>Comparative genomics of biotechnologically important yeasts.</title>
        <authorList>
            <person name="Riley R."/>
            <person name="Haridas S."/>
            <person name="Wolfe K.H."/>
            <person name="Lopes M.R."/>
            <person name="Hittinger C.T."/>
            <person name="Goeker M."/>
            <person name="Salamov A.A."/>
            <person name="Wisecaver J.H."/>
            <person name="Long T.M."/>
            <person name="Calvey C.H."/>
            <person name="Aerts A.L."/>
            <person name="Barry K.W."/>
            <person name="Choi C."/>
            <person name="Clum A."/>
            <person name="Coughlan A.Y."/>
            <person name="Deshpande S."/>
            <person name="Douglass A.P."/>
            <person name="Hanson S.J."/>
            <person name="Klenk H.-P."/>
            <person name="LaButti K.M."/>
            <person name="Lapidus A."/>
            <person name="Lindquist E.A."/>
            <person name="Lipzen A.M."/>
            <person name="Meier-Kolthoff J.P."/>
            <person name="Ohm R.A."/>
            <person name="Otillar R.P."/>
            <person name="Pangilinan J.L."/>
            <person name="Peng Y."/>
            <person name="Rokas A."/>
            <person name="Rosa C.A."/>
            <person name="Scheuner C."/>
            <person name="Sibirny A.A."/>
            <person name="Slot J.C."/>
            <person name="Stielow J.B."/>
            <person name="Sun H."/>
            <person name="Kurtzman C.P."/>
            <person name="Blackwell M."/>
            <person name="Grigoriev I.V."/>
            <person name="Jeffries T.W."/>
        </authorList>
    </citation>
    <scope>NUCLEOTIDE SEQUENCE [LARGE SCALE GENOMIC DNA]</scope>
    <source>
        <strain evidence="2 3">DSM 6958</strain>
    </source>
</reference>
<evidence type="ECO:0000313" key="2">
    <source>
        <dbReference type="EMBL" id="ODQ68224.1"/>
    </source>
</evidence>
<evidence type="ECO:0000313" key="3">
    <source>
        <dbReference type="Proteomes" id="UP000095009"/>
    </source>
</evidence>
<dbReference type="AlphaFoldDB" id="A0A1E3PSJ3"/>
<accession>A0A1E3PSJ3</accession>
<feature type="region of interest" description="Disordered" evidence="1">
    <location>
        <begin position="1"/>
        <end position="53"/>
    </location>
</feature>
<dbReference type="Proteomes" id="UP000095009">
    <property type="component" value="Unassembled WGS sequence"/>
</dbReference>
<proteinExistence type="predicted"/>